<dbReference type="PANTHER" id="PTHR42904:SF6">
    <property type="entry name" value="NAD-CAPPED RNA HYDROLASE NUDT12"/>
    <property type="match status" value="1"/>
</dbReference>
<keyword evidence="7" id="KW-0460">Magnesium</keyword>
<dbReference type="PROSITE" id="PS00893">
    <property type="entry name" value="NUDIX_BOX"/>
    <property type="match status" value="1"/>
</dbReference>
<evidence type="ECO:0000256" key="2">
    <source>
        <dbReference type="ARBA" id="ARBA00001947"/>
    </source>
</evidence>
<evidence type="ECO:0000259" key="10">
    <source>
        <dbReference type="PROSITE" id="PS51462"/>
    </source>
</evidence>
<accession>A0ABN3PJG8</accession>
<dbReference type="InterPro" id="IPR015797">
    <property type="entry name" value="NUDIX_hydrolase-like_dom_sf"/>
</dbReference>
<dbReference type="InterPro" id="IPR050241">
    <property type="entry name" value="NAD-cap_RNA_hydrolase_NudC"/>
</dbReference>
<dbReference type="InterPro" id="IPR049734">
    <property type="entry name" value="NudC-like_C"/>
</dbReference>
<keyword evidence="6" id="KW-0378">Hydrolase</keyword>
<dbReference type="EC" id="3.6.1.22" evidence="4"/>
<reference evidence="11 12" key="1">
    <citation type="journal article" date="2019" name="Int. J. Syst. Evol. Microbiol.">
        <title>The Global Catalogue of Microorganisms (GCM) 10K type strain sequencing project: providing services to taxonomists for standard genome sequencing and annotation.</title>
        <authorList>
            <consortium name="The Broad Institute Genomics Platform"/>
            <consortium name="The Broad Institute Genome Sequencing Center for Infectious Disease"/>
            <person name="Wu L."/>
            <person name="Ma J."/>
        </authorList>
    </citation>
    <scope>NUCLEOTIDE SEQUENCE [LARGE SCALE GENOMIC DNA]</scope>
    <source>
        <strain evidence="11 12">JCM 16365</strain>
    </source>
</reference>
<evidence type="ECO:0000256" key="9">
    <source>
        <dbReference type="ARBA" id="ARBA00023679"/>
    </source>
</evidence>
<name>A0ABN3PJG8_9MICO</name>
<keyword evidence="12" id="KW-1185">Reference proteome</keyword>
<evidence type="ECO:0000256" key="8">
    <source>
        <dbReference type="ARBA" id="ARBA00023027"/>
    </source>
</evidence>
<evidence type="ECO:0000256" key="7">
    <source>
        <dbReference type="ARBA" id="ARBA00022842"/>
    </source>
</evidence>
<evidence type="ECO:0000256" key="1">
    <source>
        <dbReference type="ARBA" id="ARBA00001946"/>
    </source>
</evidence>
<organism evidence="11 12">
    <name type="scientific">Microbacterium binotii</name>
    <dbReference type="NCBI Taxonomy" id="462710"/>
    <lineage>
        <taxon>Bacteria</taxon>
        <taxon>Bacillati</taxon>
        <taxon>Actinomycetota</taxon>
        <taxon>Actinomycetes</taxon>
        <taxon>Micrococcales</taxon>
        <taxon>Microbacteriaceae</taxon>
        <taxon>Microbacterium</taxon>
    </lineage>
</organism>
<dbReference type="RefSeq" id="WP_344230379.1">
    <property type="nucleotide sequence ID" value="NZ_BAAARI010000017.1"/>
</dbReference>
<evidence type="ECO:0000256" key="5">
    <source>
        <dbReference type="ARBA" id="ARBA00022723"/>
    </source>
</evidence>
<comment type="cofactor">
    <cofactor evidence="1">
        <name>Mg(2+)</name>
        <dbReference type="ChEBI" id="CHEBI:18420"/>
    </cofactor>
</comment>
<evidence type="ECO:0000313" key="11">
    <source>
        <dbReference type="EMBL" id="GAA2586739.1"/>
    </source>
</evidence>
<dbReference type="EMBL" id="BAAARI010000017">
    <property type="protein sequence ID" value="GAA2586739.1"/>
    <property type="molecule type" value="Genomic_DNA"/>
</dbReference>
<keyword evidence="5" id="KW-0479">Metal-binding</keyword>
<protein>
    <recommendedName>
        <fullName evidence="4">NAD(+) diphosphatase</fullName>
        <ecNumber evidence="4">3.6.1.22</ecNumber>
    </recommendedName>
</protein>
<dbReference type="PANTHER" id="PTHR42904">
    <property type="entry name" value="NUDIX HYDROLASE, NUDC SUBFAMILY"/>
    <property type="match status" value="1"/>
</dbReference>
<dbReference type="Gene3D" id="3.90.79.10">
    <property type="entry name" value="Nucleoside Triphosphate Pyrophosphohydrolase"/>
    <property type="match status" value="1"/>
</dbReference>
<sequence length="296" mass="31922">MSVSDTGAQALFPLRRAAEERQDPALVDTLRVDETTLALAVAGDLVSISGSAEDPRLRLVAAAGLTASEWAFLGRTVDGRGVLAAVTEAVAEPFARLREIGGLLPEAESDAATTAVALGVWLREQGYCPFCGTRTELRQAGWARHCPHCGREHFPRTDPAIIVAVHDADDPDRLLLGSNAAWPAGRYSCFAGFAEAGESLEDAVAREVAEEAGVELVGVRYRGSQAWPYPRSLMLGFHAAARIADAARPDGDEIVEVRWFTREEIGDALEGRGEVVLPGSASISWRLIRDWYEERA</sequence>
<dbReference type="Proteomes" id="UP001500274">
    <property type="component" value="Unassembled WGS sequence"/>
</dbReference>
<proteinExistence type="inferred from homology"/>
<comment type="similarity">
    <text evidence="3">Belongs to the Nudix hydrolase family. NudC subfamily.</text>
</comment>
<dbReference type="InterPro" id="IPR015376">
    <property type="entry name" value="Znr_NADH_PPase"/>
</dbReference>
<evidence type="ECO:0000256" key="3">
    <source>
        <dbReference type="ARBA" id="ARBA00009595"/>
    </source>
</evidence>
<gene>
    <name evidence="11" type="primary">nudC</name>
    <name evidence="11" type="ORF">GCM10009862_27270</name>
</gene>
<comment type="caution">
    <text evidence="11">The sequence shown here is derived from an EMBL/GenBank/DDBJ whole genome shotgun (WGS) entry which is preliminary data.</text>
</comment>
<dbReference type="Pfam" id="PF00293">
    <property type="entry name" value="NUDIX"/>
    <property type="match status" value="1"/>
</dbReference>
<dbReference type="Gene3D" id="3.90.79.20">
    <property type="match status" value="1"/>
</dbReference>
<comment type="cofactor">
    <cofactor evidence="2">
        <name>Zn(2+)</name>
        <dbReference type="ChEBI" id="CHEBI:29105"/>
    </cofactor>
</comment>
<feature type="domain" description="Nudix hydrolase" evidence="10">
    <location>
        <begin position="155"/>
        <end position="282"/>
    </location>
</feature>
<dbReference type="InterPro" id="IPR020084">
    <property type="entry name" value="NUDIX_hydrolase_CS"/>
</dbReference>
<dbReference type="NCBIfam" id="NF001299">
    <property type="entry name" value="PRK00241.1"/>
    <property type="match status" value="1"/>
</dbReference>
<evidence type="ECO:0000313" key="12">
    <source>
        <dbReference type="Proteomes" id="UP001500274"/>
    </source>
</evidence>
<dbReference type="Pfam" id="PF09297">
    <property type="entry name" value="Zn_ribbon_NUD"/>
    <property type="match status" value="1"/>
</dbReference>
<comment type="catalytic activity">
    <reaction evidence="9">
        <text>a 5'-end NAD(+)-phospho-ribonucleoside in mRNA + H2O = a 5'-end phospho-adenosine-phospho-ribonucleoside in mRNA + beta-nicotinamide D-ribonucleotide + 2 H(+)</text>
        <dbReference type="Rhea" id="RHEA:60876"/>
        <dbReference type="Rhea" id="RHEA-COMP:15698"/>
        <dbReference type="Rhea" id="RHEA-COMP:15719"/>
        <dbReference type="ChEBI" id="CHEBI:14649"/>
        <dbReference type="ChEBI" id="CHEBI:15377"/>
        <dbReference type="ChEBI" id="CHEBI:15378"/>
        <dbReference type="ChEBI" id="CHEBI:144029"/>
        <dbReference type="ChEBI" id="CHEBI:144051"/>
    </reaction>
    <physiologicalReaction direction="left-to-right" evidence="9">
        <dbReference type="Rhea" id="RHEA:60877"/>
    </physiologicalReaction>
</comment>
<evidence type="ECO:0000256" key="4">
    <source>
        <dbReference type="ARBA" id="ARBA00012381"/>
    </source>
</evidence>
<dbReference type="InterPro" id="IPR000086">
    <property type="entry name" value="NUDIX_hydrolase_dom"/>
</dbReference>
<keyword evidence="8" id="KW-0520">NAD</keyword>
<evidence type="ECO:0000256" key="6">
    <source>
        <dbReference type="ARBA" id="ARBA00022801"/>
    </source>
</evidence>
<dbReference type="SUPFAM" id="SSF55811">
    <property type="entry name" value="Nudix"/>
    <property type="match status" value="1"/>
</dbReference>
<dbReference type="PROSITE" id="PS51462">
    <property type="entry name" value="NUDIX"/>
    <property type="match status" value="1"/>
</dbReference>
<dbReference type="CDD" id="cd03429">
    <property type="entry name" value="NUDIX_NADH_pyrophosphatase_Nudt13"/>
    <property type="match status" value="1"/>
</dbReference>